<dbReference type="Ensembl" id="ENSCCRT00010090390.1">
    <property type="protein sequence ID" value="ENSCCRP00010081465.1"/>
    <property type="gene ID" value="ENSCCRG00010035624.1"/>
</dbReference>
<dbReference type="SMART" id="SM00184">
    <property type="entry name" value="RING"/>
    <property type="match status" value="1"/>
</dbReference>
<evidence type="ECO:0000256" key="3">
    <source>
        <dbReference type="ARBA" id="ARBA00022490"/>
    </source>
</evidence>
<dbReference type="Pfam" id="PF00622">
    <property type="entry name" value="SPRY"/>
    <property type="match status" value="1"/>
</dbReference>
<dbReference type="InterPro" id="IPR050143">
    <property type="entry name" value="TRIM/RBCC"/>
</dbReference>
<proteinExistence type="inferred from homology"/>
<sequence>MTWRSLIVELINIWEQYSHCILVLASPMAQECSFSMEDLLCSVCCEVFDTPVILSCKHSFCKTCIQTHWDRMGTRQCPLCRCTERSTRPPINMRERKTAMVREKLQEVNKSIEELSDIIRYIEPIKIADNLTFLKVNVHLKHYYYVKVCHVTSVNFDPNTAHPNLIISDELTSISYGKKQQLPDNPERCTSSMAVLAANSFDSGKQRWFVEVAYSKEWYIGVARESIKRKTAVFLNPKEGFWVISNNEESYWAQTSPRTRLTLKKTPQIITVELDYDKGKVSFSDSADGGSIYTFKDKFTERIFPYFATGIKEGNTLRICAF</sequence>
<dbReference type="GO" id="GO:0005737">
    <property type="term" value="C:cytoplasm"/>
    <property type="evidence" value="ECO:0007669"/>
    <property type="project" value="UniProtKB-SubCell"/>
</dbReference>
<reference evidence="10" key="1">
    <citation type="submission" date="2025-08" db="UniProtKB">
        <authorList>
            <consortium name="Ensembl"/>
        </authorList>
    </citation>
    <scope>IDENTIFICATION</scope>
</reference>
<keyword evidence="3" id="KW-0963">Cytoplasm</keyword>
<evidence type="ECO:0000256" key="7">
    <source>
        <dbReference type="PROSITE-ProRule" id="PRU00175"/>
    </source>
</evidence>
<dbReference type="CDD" id="cd12893">
    <property type="entry name" value="SPRY_PRY_TRIM35"/>
    <property type="match status" value="1"/>
</dbReference>
<keyword evidence="11" id="KW-1185">Reference proteome</keyword>
<dbReference type="SUPFAM" id="SSF49899">
    <property type="entry name" value="Concanavalin A-like lectins/glucanases"/>
    <property type="match status" value="1"/>
</dbReference>
<dbReference type="PANTHER" id="PTHR24103">
    <property type="entry name" value="E3 UBIQUITIN-PROTEIN LIGASE TRIM"/>
    <property type="match status" value="1"/>
</dbReference>
<dbReference type="InterPro" id="IPR003877">
    <property type="entry name" value="SPRY_dom"/>
</dbReference>
<dbReference type="Gene3D" id="3.30.40.10">
    <property type="entry name" value="Zinc/RING finger domain, C3HC4 (zinc finger)"/>
    <property type="match status" value="1"/>
</dbReference>
<dbReference type="InterPro" id="IPR018957">
    <property type="entry name" value="Znf_C3HC4_RING-type"/>
</dbReference>
<evidence type="ECO:0000313" key="10">
    <source>
        <dbReference type="Ensembl" id="ENSCCRP00010081465.1"/>
    </source>
</evidence>
<dbReference type="InterPro" id="IPR013320">
    <property type="entry name" value="ConA-like_dom_sf"/>
</dbReference>
<evidence type="ECO:0000313" key="11">
    <source>
        <dbReference type="Proteomes" id="UP000694427"/>
    </source>
</evidence>
<feature type="domain" description="B30.2/SPRY" evidence="9">
    <location>
        <begin position="134"/>
        <end position="322"/>
    </location>
</feature>
<dbReference type="SUPFAM" id="SSF57850">
    <property type="entry name" value="RING/U-box"/>
    <property type="match status" value="1"/>
</dbReference>
<dbReference type="Gene3D" id="2.60.120.920">
    <property type="match status" value="1"/>
</dbReference>
<evidence type="ECO:0000256" key="6">
    <source>
        <dbReference type="ARBA" id="ARBA00022833"/>
    </source>
</evidence>
<dbReference type="Pfam" id="PF13765">
    <property type="entry name" value="PRY"/>
    <property type="match status" value="1"/>
</dbReference>
<dbReference type="InterPro" id="IPR017907">
    <property type="entry name" value="Znf_RING_CS"/>
</dbReference>
<dbReference type="InterPro" id="IPR006574">
    <property type="entry name" value="PRY"/>
</dbReference>
<dbReference type="InterPro" id="IPR001870">
    <property type="entry name" value="B30.2/SPRY"/>
</dbReference>
<name>A0A8C1MRE0_CYPCA</name>
<dbReference type="SMART" id="SM00589">
    <property type="entry name" value="PRY"/>
    <property type="match status" value="1"/>
</dbReference>
<dbReference type="InterPro" id="IPR003879">
    <property type="entry name" value="Butyrophylin_SPRY"/>
</dbReference>
<evidence type="ECO:0000256" key="4">
    <source>
        <dbReference type="ARBA" id="ARBA00022723"/>
    </source>
</evidence>
<evidence type="ECO:0000256" key="2">
    <source>
        <dbReference type="ARBA" id="ARBA00008518"/>
    </source>
</evidence>
<reference evidence="10" key="2">
    <citation type="submission" date="2025-09" db="UniProtKB">
        <authorList>
            <consortium name="Ensembl"/>
        </authorList>
    </citation>
    <scope>IDENTIFICATION</scope>
</reference>
<keyword evidence="5 7" id="KW-0863">Zinc-finger</keyword>
<feature type="domain" description="RING-type" evidence="8">
    <location>
        <begin position="41"/>
        <end position="81"/>
    </location>
</feature>
<dbReference type="AlphaFoldDB" id="A0A8C1MRE0"/>
<dbReference type="PROSITE" id="PS50089">
    <property type="entry name" value="ZF_RING_2"/>
    <property type="match status" value="1"/>
</dbReference>
<accession>A0A8C1MRE0</accession>
<dbReference type="FunFam" id="2.60.120.920:FF:000004">
    <property type="entry name" value="Butyrophilin subfamily 1 member A1"/>
    <property type="match status" value="1"/>
</dbReference>
<evidence type="ECO:0000256" key="1">
    <source>
        <dbReference type="ARBA" id="ARBA00004496"/>
    </source>
</evidence>
<comment type="similarity">
    <text evidence="2">Belongs to the TRIM/RBCC family.</text>
</comment>
<keyword evidence="4" id="KW-0479">Metal-binding</keyword>
<evidence type="ECO:0000259" key="8">
    <source>
        <dbReference type="PROSITE" id="PS50089"/>
    </source>
</evidence>
<dbReference type="PRINTS" id="PR01407">
    <property type="entry name" value="BUTYPHLNCDUF"/>
</dbReference>
<dbReference type="InterPro" id="IPR013083">
    <property type="entry name" value="Znf_RING/FYVE/PHD"/>
</dbReference>
<evidence type="ECO:0000256" key="5">
    <source>
        <dbReference type="ARBA" id="ARBA00022771"/>
    </source>
</evidence>
<dbReference type="Pfam" id="PF00097">
    <property type="entry name" value="zf-C3HC4"/>
    <property type="match status" value="1"/>
</dbReference>
<comment type="subcellular location">
    <subcellularLocation>
        <location evidence="1">Cytoplasm</location>
    </subcellularLocation>
</comment>
<dbReference type="InterPro" id="IPR043136">
    <property type="entry name" value="B30.2/SPRY_sf"/>
</dbReference>
<dbReference type="SMART" id="SM00449">
    <property type="entry name" value="SPRY"/>
    <property type="match status" value="1"/>
</dbReference>
<dbReference type="GO" id="GO:0008270">
    <property type="term" value="F:zinc ion binding"/>
    <property type="evidence" value="ECO:0007669"/>
    <property type="project" value="UniProtKB-KW"/>
</dbReference>
<evidence type="ECO:0000259" key="9">
    <source>
        <dbReference type="PROSITE" id="PS50188"/>
    </source>
</evidence>
<organism evidence="10 11">
    <name type="scientific">Cyprinus carpio</name>
    <name type="common">Common carp</name>
    <dbReference type="NCBI Taxonomy" id="7962"/>
    <lineage>
        <taxon>Eukaryota</taxon>
        <taxon>Metazoa</taxon>
        <taxon>Chordata</taxon>
        <taxon>Craniata</taxon>
        <taxon>Vertebrata</taxon>
        <taxon>Euteleostomi</taxon>
        <taxon>Actinopterygii</taxon>
        <taxon>Neopterygii</taxon>
        <taxon>Teleostei</taxon>
        <taxon>Ostariophysi</taxon>
        <taxon>Cypriniformes</taxon>
        <taxon>Cyprinidae</taxon>
        <taxon>Cyprininae</taxon>
        <taxon>Cyprinus</taxon>
    </lineage>
</organism>
<dbReference type="Proteomes" id="UP000694427">
    <property type="component" value="Unplaced"/>
</dbReference>
<protein>
    <submittedName>
        <fullName evidence="10">Uncharacterized protein</fullName>
    </submittedName>
</protein>
<dbReference type="PROSITE" id="PS00518">
    <property type="entry name" value="ZF_RING_1"/>
    <property type="match status" value="1"/>
</dbReference>
<dbReference type="PROSITE" id="PS50188">
    <property type="entry name" value="B302_SPRY"/>
    <property type="match status" value="1"/>
</dbReference>
<dbReference type="InterPro" id="IPR001841">
    <property type="entry name" value="Znf_RING"/>
</dbReference>
<keyword evidence="6" id="KW-0862">Zinc</keyword>